<name>A0A8H4US67_9HYPO</name>
<comment type="caution">
    <text evidence="1">The sequence shown here is derived from an EMBL/GenBank/DDBJ whole genome shotgun (WGS) entry which is preliminary data.</text>
</comment>
<reference evidence="1" key="2">
    <citation type="submission" date="2020-05" db="EMBL/GenBank/DDBJ databases">
        <authorList>
            <person name="Kim H.-S."/>
            <person name="Proctor R.H."/>
            <person name="Brown D.W."/>
        </authorList>
    </citation>
    <scope>NUCLEOTIDE SEQUENCE</scope>
    <source>
        <strain evidence="1">NRRL 22465</strain>
    </source>
</reference>
<evidence type="ECO:0000313" key="2">
    <source>
        <dbReference type="Proteomes" id="UP000635477"/>
    </source>
</evidence>
<organism evidence="1 2">
    <name type="scientific">Fusarium zealandicum</name>
    <dbReference type="NCBI Taxonomy" id="1053134"/>
    <lineage>
        <taxon>Eukaryota</taxon>
        <taxon>Fungi</taxon>
        <taxon>Dikarya</taxon>
        <taxon>Ascomycota</taxon>
        <taxon>Pezizomycotina</taxon>
        <taxon>Sordariomycetes</taxon>
        <taxon>Hypocreomycetidae</taxon>
        <taxon>Hypocreales</taxon>
        <taxon>Nectriaceae</taxon>
        <taxon>Fusarium</taxon>
        <taxon>Fusarium staphyleae species complex</taxon>
    </lineage>
</organism>
<dbReference type="OrthoDB" id="4078873at2759"/>
<keyword evidence="2" id="KW-1185">Reference proteome</keyword>
<protein>
    <submittedName>
        <fullName evidence="1">Uncharacterized protein</fullName>
    </submittedName>
</protein>
<evidence type="ECO:0000313" key="1">
    <source>
        <dbReference type="EMBL" id="KAF4982282.1"/>
    </source>
</evidence>
<dbReference type="AlphaFoldDB" id="A0A8H4US67"/>
<proteinExistence type="predicted"/>
<reference evidence="1" key="1">
    <citation type="journal article" date="2020" name="BMC Genomics">
        <title>Correction to: Identification and distribution of gene clusters required for synthesis of sphingolipid metabolism inhibitors in diverse species of the filamentous fungus Fusarium.</title>
        <authorList>
            <person name="Kim H.S."/>
            <person name="Lohmar J.M."/>
            <person name="Busman M."/>
            <person name="Brown D.W."/>
            <person name="Naumann T.A."/>
            <person name="Divon H.H."/>
            <person name="Lysoe E."/>
            <person name="Uhlig S."/>
            <person name="Proctor R.H."/>
        </authorList>
    </citation>
    <scope>NUCLEOTIDE SEQUENCE</scope>
    <source>
        <strain evidence="1">NRRL 22465</strain>
    </source>
</reference>
<gene>
    <name evidence="1" type="ORF">FZEAL_2068</name>
</gene>
<sequence>MICDGVTVIAVEAMFAEIGGAFGLTVAAATWQEVFPVKLAEYLPSEELPNLLSIYSELPVQLDYPLGSPARLAIQHAYADAQINLLIAGTAILPAGLVATLVWGDVRVDSIKQVKGHVV</sequence>
<accession>A0A8H4US67</accession>
<dbReference type="EMBL" id="JABEYC010000129">
    <property type="protein sequence ID" value="KAF4982282.1"/>
    <property type="molecule type" value="Genomic_DNA"/>
</dbReference>
<dbReference type="Proteomes" id="UP000635477">
    <property type="component" value="Unassembled WGS sequence"/>
</dbReference>